<evidence type="ECO:0000313" key="14">
    <source>
        <dbReference type="Proteomes" id="UP000298246"/>
    </source>
</evidence>
<evidence type="ECO:0000256" key="5">
    <source>
        <dbReference type="ARBA" id="ARBA00022989"/>
    </source>
</evidence>
<evidence type="ECO:0000256" key="2">
    <source>
        <dbReference type="ARBA" id="ARBA00022475"/>
    </source>
</evidence>
<dbReference type="GO" id="GO:0046872">
    <property type="term" value="F:metal ion binding"/>
    <property type="evidence" value="ECO:0007669"/>
    <property type="project" value="UniProtKB-KW"/>
</dbReference>
<dbReference type="RefSeq" id="WP_134751004.1">
    <property type="nucleotide sequence ID" value="NZ_MYFO02000006.1"/>
</dbReference>
<dbReference type="InterPro" id="IPR003780">
    <property type="entry name" value="COX15/CtaA_fam"/>
</dbReference>
<dbReference type="EMBL" id="MYFO01000006">
    <property type="protein sequence ID" value="TFE89766.1"/>
    <property type="molecule type" value="Genomic_DNA"/>
</dbReference>
<evidence type="ECO:0000256" key="7">
    <source>
        <dbReference type="ARBA" id="ARBA00023004"/>
    </source>
</evidence>
<evidence type="ECO:0000256" key="10">
    <source>
        <dbReference type="ARBA" id="ARBA00023157"/>
    </source>
</evidence>
<keyword evidence="4" id="KW-0479">Metal-binding</keyword>
<evidence type="ECO:0000256" key="1">
    <source>
        <dbReference type="ARBA" id="ARBA00004141"/>
    </source>
</evidence>
<dbReference type="Pfam" id="PF02628">
    <property type="entry name" value="COX15-CtaA"/>
    <property type="match status" value="1"/>
</dbReference>
<keyword evidence="3 12" id="KW-0812">Transmembrane</keyword>
<dbReference type="AlphaFoldDB" id="A0A4Y8Q667"/>
<evidence type="ECO:0000256" key="6">
    <source>
        <dbReference type="ARBA" id="ARBA00023002"/>
    </source>
</evidence>
<evidence type="ECO:0000256" key="11">
    <source>
        <dbReference type="ARBA" id="ARBA00023444"/>
    </source>
</evidence>
<dbReference type="GO" id="GO:0016020">
    <property type="term" value="C:membrane"/>
    <property type="evidence" value="ECO:0007669"/>
    <property type="project" value="UniProtKB-SubCell"/>
</dbReference>
<protein>
    <submittedName>
        <fullName evidence="13">Heme A synthase</fullName>
    </submittedName>
</protein>
<organism evidence="13 14">
    <name type="scientific">Paenibacillus athensensis</name>
    <dbReference type="NCBI Taxonomy" id="1967502"/>
    <lineage>
        <taxon>Bacteria</taxon>
        <taxon>Bacillati</taxon>
        <taxon>Bacillota</taxon>
        <taxon>Bacilli</taxon>
        <taxon>Bacillales</taxon>
        <taxon>Paenibacillaceae</taxon>
        <taxon>Paenibacillus</taxon>
    </lineage>
</organism>
<evidence type="ECO:0000256" key="3">
    <source>
        <dbReference type="ARBA" id="ARBA00022692"/>
    </source>
</evidence>
<proteinExistence type="predicted"/>
<feature type="transmembrane region" description="Helical" evidence="12">
    <location>
        <begin position="207"/>
        <end position="226"/>
    </location>
</feature>
<feature type="transmembrane region" description="Helical" evidence="12">
    <location>
        <begin position="266"/>
        <end position="295"/>
    </location>
</feature>
<feature type="transmembrane region" description="Helical" evidence="12">
    <location>
        <begin position="62"/>
        <end position="82"/>
    </location>
</feature>
<feature type="transmembrane region" description="Helical" evidence="12">
    <location>
        <begin position="158"/>
        <end position="176"/>
    </location>
</feature>
<keyword evidence="6" id="KW-0560">Oxidoreductase</keyword>
<accession>A0A4Y8Q667</accession>
<dbReference type="GO" id="GO:0006784">
    <property type="term" value="P:heme A biosynthetic process"/>
    <property type="evidence" value="ECO:0007669"/>
    <property type="project" value="InterPro"/>
</dbReference>
<keyword evidence="14" id="KW-1185">Reference proteome</keyword>
<keyword evidence="2" id="KW-1003">Cell membrane</keyword>
<dbReference type="InterPro" id="IPR050450">
    <property type="entry name" value="COX15/CtaA_HemeA_synthase"/>
</dbReference>
<reference evidence="13 14" key="1">
    <citation type="submission" date="2017-03" db="EMBL/GenBank/DDBJ databases">
        <title>Isolation of Levoglucosan Utilizing Bacteria.</title>
        <authorList>
            <person name="Arya A.S."/>
        </authorList>
    </citation>
    <scope>NUCLEOTIDE SEQUENCE [LARGE SCALE GENOMIC DNA]</scope>
    <source>
        <strain evidence="13 14">MEC069</strain>
    </source>
</reference>
<evidence type="ECO:0000256" key="12">
    <source>
        <dbReference type="SAM" id="Phobius"/>
    </source>
</evidence>
<name>A0A4Y8Q667_9BACL</name>
<keyword evidence="5 12" id="KW-1133">Transmembrane helix</keyword>
<feature type="transmembrane region" description="Helical" evidence="12">
    <location>
        <begin position="117"/>
        <end position="137"/>
    </location>
</feature>
<dbReference type="OrthoDB" id="9816428at2"/>
<keyword evidence="7" id="KW-0408">Iron</keyword>
<dbReference type="PANTHER" id="PTHR35457">
    <property type="entry name" value="HEME A SYNTHASE"/>
    <property type="match status" value="1"/>
</dbReference>
<dbReference type="GO" id="GO:0016491">
    <property type="term" value="F:oxidoreductase activity"/>
    <property type="evidence" value="ECO:0007669"/>
    <property type="project" value="UniProtKB-KW"/>
</dbReference>
<feature type="transmembrane region" description="Helical" evidence="12">
    <location>
        <begin position="238"/>
        <end position="260"/>
    </location>
</feature>
<keyword evidence="9 12" id="KW-0472">Membrane</keyword>
<dbReference type="PANTHER" id="PTHR35457:SF1">
    <property type="entry name" value="HEME A SYNTHASE"/>
    <property type="match status" value="1"/>
</dbReference>
<evidence type="ECO:0000313" key="13">
    <source>
        <dbReference type="EMBL" id="TFE89766.1"/>
    </source>
</evidence>
<comment type="caution">
    <text evidence="13">The sequence shown here is derived from an EMBL/GenBank/DDBJ whole genome shotgun (WGS) entry which is preliminary data.</text>
</comment>
<feature type="transmembrane region" description="Helical" evidence="12">
    <location>
        <begin position="89"/>
        <end position="111"/>
    </location>
</feature>
<evidence type="ECO:0000256" key="9">
    <source>
        <dbReference type="ARBA" id="ARBA00023136"/>
    </source>
</evidence>
<gene>
    <name evidence="13" type="ORF">B5M42_06655</name>
</gene>
<evidence type="ECO:0000256" key="4">
    <source>
        <dbReference type="ARBA" id="ARBA00022723"/>
    </source>
</evidence>
<dbReference type="Proteomes" id="UP000298246">
    <property type="component" value="Unassembled WGS sequence"/>
</dbReference>
<keyword evidence="10" id="KW-1015">Disulfide bond</keyword>
<comment type="subcellular location">
    <subcellularLocation>
        <location evidence="1">Membrane</location>
        <topology evidence="1">Multi-pass membrane protein</topology>
    </subcellularLocation>
</comment>
<feature type="transmembrane region" description="Helical" evidence="12">
    <location>
        <begin position="7"/>
        <end position="26"/>
    </location>
</feature>
<keyword evidence="8" id="KW-0350">Heme biosynthesis</keyword>
<sequence length="299" mass="32344">MQKWIQRLANASAVGMFLILIMGALVTKTESGRGCGDDWPLCNGKFVPAYTISSFIEYSHRAVVGVVTLLLVLVTLLVFLYIRRKDARWYAVGSVALTLAQAVMGALAVVWPQSSAVLALHFGLSLLAFAFSLLLALSFTSWGDYAGPSPLGARFRGFIWLVLIYTYCVVYIGAFVRHTVSSGGCTGWPLCNGEWIPEMTGATGIVFAHRIAAALLLVVIVILAALARKQYAAHRKLVLGSIWALAFVILQVFSGALVTWSLGNELAYLLTGMIHAVIIACLFGCLSYLGVLTLYSRKG</sequence>
<comment type="pathway">
    <text evidence="11">Porphyrin-containing compound metabolism.</text>
</comment>
<evidence type="ECO:0000256" key="8">
    <source>
        <dbReference type="ARBA" id="ARBA00023133"/>
    </source>
</evidence>